<dbReference type="Gene3D" id="2.30.40.10">
    <property type="entry name" value="Urease, subunit C, domain 1"/>
    <property type="match status" value="1"/>
</dbReference>
<feature type="compositionally biased region" description="Basic and acidic residues" evidence="1">
    <location>
        <begin position="291"/>
        <end position="308"/>
    </location>
</feature>
<accession>A0A166N6H0</accession>
<sequence length="433" mass="45987">MTKIFIKNVRVFDSEVIRDAGNVVFTRSAGNIQDPMADGTEAETSDYVVDGRGCSLLPGFIDVYANIKGANAALGTFASHGVTTVIDLSSNTQQCQALRVYSAGRTGLPTFLTSGNEAVPAKDYQPRLYDSPDESVIRTRKDAFNFVSARSSGPDRADFIKVVVDLHALTDDILKTIVDAAHAHGKLTIARTAGKASYERAMRAGFDIFAHAPLDAALDPAMAREMAAQGKIFVPTLSMMRRRAPAEKSNKSTATTTDTGARGRPSGIPSQRRGVDGVDGVDGTDGVDGVDSDHDNNSADAASRRRTDPGATVGSDYGNATASVRTLHDAGVTICAGTTANLIPGAQIPFGESLHEELRLLVEAGMSRLDVLRSATCVAAKAFRLSDRGIVRGGLRADLVLVEGNPLEDISATRNIKRIWIQGEEVDPRKLAA</sequence>
<comment type="caution">
    <text evidence="3">The sequence shown here is derived from an EMBL/GenBank/DDBJ whole genome shotgun (WGS) entry which is preliminary data.</text>
</comment>
<reference evidence="3 4" key="1">
    <citation type="submission" date="2015-06" db="EMBL/GenBank/DDBJ databases">
        <title>Survival trade-offs in plant roots during colonization by closely related pathogenic and mutualistic fungi.</title>
        <authorList>
            <person name="Hacquard S."/>
            <person name="Kracher B."/>
            <person name="Hiruma K."/>
            <person name="Weinman A."/>
            <person name="Muench P."/>
            <person name="Garrido Oter R."/>
            <person name="Ver Loren van Themaat E."/>
            <person name="Dallerey J.-F."/>
            <person name="Damm U."/>
            <person name="Henrissat B."/>
            <person name="Lespinet O."/>
            <person name="Thon M."/>
            <person name="Kemen E."/>
            <person name="McHardy A.C."/>
            <person name="Schulze-Lefert P."/>
            <person name="O'Connell R.J."/>
        </authorList>
    </citation>
    <scope>NUCLEOTIDE SEQUENCE [LARGE SCALE GENOMIC DNA]</scope>
    <source>
        <strain evidence="3 4">0861</strain>
    </source>
</reference>
<dbReference type="Pfam" id="PF01979">
    <property type="entry name" value="Amidohydro_1"/>
    <property type="match status" value="1"/>
</dbReference>
<dbReference type="EMBL" id="LFIV01000225">
    <property type="protein sequence ID" value="KZL65360.1"/>
    <property type="molecule type" value="Genomic_DNA"/>
</dbReference>
<keyword evidence="3" id="KW-0378">Hydrolase</keyword>
<evidence type="ECO:0000313" key="3">
    <source>
        <dbReference type="EMBL" id="KZL65360.1"/>
    </source>
</evidence>
<evidence type="ECO:0000256" key="1">
    <source>
        <dbReference type="SAM" id="MobiDB-lite"/>
    </source>
</evidence>
<dbReference type="InterPro" id="IPR051781">
    <property type="entry name" value="Metallo-dep_Hydrolase"/>
</dbReference>
<dbReference type="AlphaFoldDB" id="A0A166N6H0"/>
<dbReference type="Proteomes" id="UP000076552">
    <property type="component" value="Unassembled WGS sequence"/>
</dbReference>
<evidence type="ECO:0000313" key="4">
    <source>
        <dbReference type="Proteomes" id="UP000076552"/>
    </source>
</evidence>
<dbReference type="PANTHER" id="PTHR43135:SF3">
    <property type="entry name" value="ALPHA-D-RIBOSE 1-METHYLPHOSPHONATE 5-TRIPHOSPHATE DIPHOSPHATASE"/>
    <property type="match status" value="1"/>
</dbReference>
<protein>
    <submittedName>
        <fullName evidence="3">Amidohydrolase</fullName>
    </submittedName>
</protein>
<name>A0A166N6H0_9PEZI</name>
<dbReference type="Gene3D" id="3.20.20.140">
    <property type="entry name" value="Metal-dependent hydrolases"/>
    <property type="match status" value="1"/>
</dbReference>
<dbReference type="PANTHER" id="PTHR43135">
    <property type="entry name" value="ALPHA-D-RIBOSE 1-METHYLPHOSPHONATE 5-TRIPHOSPHATE DIPHOSPHATASE"/>
    <property type="match status" value="1"/>
</dbReference>
<dbReference type="SUPFAM" id="SSF51338">
    <property type="entry name" value="Composite domain of metallo-dependent hydrolases"/>
    <property type="match status" value="1"/>
</dbReference>
<dbReference type="GO" id="GO:0016810">
    <property type="term" value="F:hydrolase activity, acting on carbon-nitrogen (but not peptide) bonds"/>
    <property type="evidence" value="ECO:0007669"/>
    <property type="project" value="InterPro"/>
</dbReference>
<organism evidence="3 4">
    <name type="scientific">Colletotrichum tofieldiae</name>
    <dbReference type="NCBI Taxonomy" id="708197"/>
    <lineage>
        <taxon>Eukaryota</taxon>
        <taxon>Fungi</taxon>
        <taxon>Dikarya</taxon>
        <taxon>Ascomycota</taxon>
        <taxon>Pezizomycotina</taxon>
        <taxon>Sordariomycetes</taxon>
        <taxon>Hypocreomycetidae</taxon>
        <taxon>Glomerellales</taxon>
        <taxon>Glomerellaceae</taxon>
        <taxon>Colletotrichum</taxon>
        <taxon>Colletotrichum spaethianum species complex</taxon>
    </lineage>
</organism>
<dbReference type="STRING" id="708197.A0A166N6H0"/>
<evidence type="ECO:0000259" key="2">
    <source>
        <dbReference type="Pfam" id="PF01979"/>
    </source>
</evidence>
<feature type="domain" description="Amidohydrolase-related" evidence="2">
    <location>
        <begin position="71"/>
        <end position="426"/>
    </location>
</feature>
<feature type="region of interest" description="Disordered" evidence="1">
    <location>
        <begin position="242"/>
        <end position="318"/>
    </location>
</feature>
<feature type="compositionally biased region" description="Low complexity" evidence="1">
    <location>
        <begin position="253"/>
        <end position="264"/>
    </location>
</feature>
<dbReference type="InterPro" id="IPR006680">
    <property type="entry name" value="Amidohydro-rel"/>
</dbReference>
<gene>
    <name evidence="3" type="ORF">CT0861_04214</name>
</gene>
<dbReference type="InterPro" id="IPR011059">
    <property type="entry name" value="Metal-dep_hydrolase_composite"/>
</dbReference>
<proteinExistence type="predicted"/>
<dbReference type="InterPro" id="IPR032466">
    <property type="entry name" value="Metal_Hydrolase"/>
</dbReference>
<keyword evidence="4" id="KW-1185">Reference proteome</keyword>
<dbReference type="SUPFAM" id="SSF51556">
    <property type="entry name" value="Metallo-dependent hydrolases"/>
    <property type="match status" value="1"/>
</dbReference>